<evidence type="ECO:0000256" key="2">
    <source>
        <dbReference type="ARBA" id="ARBA00007951"/>
    </source>
</evidence>
<dbReference type="InterPro" id="IPR000933">
    <property type="entry name" value="Glyco_hydro_29"/>
</dbReference>
<organism evidence="8 9">
    <name type="scientific">Actinoplanes couchii</name>
    <dbReference type="NCBI Taxonomy" id="403638"/>
    <lineage>
        <taxon>Bacteria</taxon>
        <taxon>Bacillati</taxon>
        <taxon>Actinomycetota</taxon>
        <taxon>Actinomycetes</taxon>
        <taxon>Micromonosporales</taxon>
        <taxon>Micromonosporaceae</taxon>
        <taxon>Actinoplanes</taxon>
    </lineage>
</organism>
<sequence>MSSVVPTPEQLRWQRDRFGLFFHFGPNTALDLEWGDGTAGVDVFNPAKLDADGWVRTAAELGARYVVLTAKHHDGFCLWPTATTNYSVASSTWRDGTGDVVREVADACARHGVRFGVYLSPWDRHEPTWGTEPDAYNRIFTGQLRELCTKYGELCEIWFDGAGSEHQAYDWDAAMAVIDELQPGAMVFNMGRPTIRWVGNEDGVAADPVEYVVSSTHVSNYTDATDSLTTSQYLPPECDVSVRPGWFWHANEDPKSVDHLLAVFYRSIGLGANLLLNVPPTADGELDARDVARLLTVRREMEKRFATPIPSDLSSTGTTVVADFGREISFDHLVIEEELDEGQRVQQHVVIDDDGTELITAGTIGMQRIHVRAGMRTRRLHLRLTGDAPRIRVVTAFAAGTDWTGEIEYTAPTEPLDSTERM</sequence>
<dbReference type="SUPFAM" id="SSF51445">
    <property type="entry name" value="(Trans)glycosidases"/>
    <property type="match status" value="1"/>
</dbReference>
<keyword evidence="9" id="KW-1185">Reference proteome</keyword>
<keyword evidence="5" id="KW-0378">Hydrolase</keyword>
<protein>
    <recommendedName>
        <fullName evidence="3">alpha-L-fucosidase</fullName>
        <ecNumber evidence="3">3.2.1.51</ecNumber>
    </recommendedName>
</protein>
<dbReference type="Gene3D" id="2.60.120.260">
    <property type="entry name" value="Galactose-binding domain-like"/>
    <property type="match status" value="1"/>
</dbReference>
<dbReference type="RefSeq" id="WP_203795887.1">
    <property type="nucleotide sequence ID" value="NZ_BAAAQE010000036.1"/>
</dbReference>
<evidence type="ECO:0000259" key="7">
    <source>
        <dbReference type="Pfam" id="PF01120"/>
    </source>
</evidence>
<dbReference type="SMART" id="SM00812">
    <property type="entry name" value="Alpha_L_fucos"/>
    <property type="match status" value="1"/>
</dbReference>
<evidence type="ECO:0000256" key="4">
    <source>
        <dbReference type="ARBA" id="ARBA00022729"/>
    </source>
</evidence>
<dbReference type="EC" id="3.2.1.51" evidence="3"/>
<keyword evidence="6" id="KW-0326">Glycosidase</keyword>
<dbReference type="Pfam" id="PF01120">
    <property type="entry name" value="Alpha_L_fucos"/>
    <property type="match status" value="1"/>
</dbReference>
<dbReference type="EMBL" id="BOMG01000042">
    <property type="protein sequence ID" value="GID54809.1"/>
    <property type="molecule type" value="Genomic_DNA"/>
</dbReference>
<evidence type="ECO:0000313" key="9">
    <source>
        <dbReference type="Proteomes" id="UP000612282"/>
    </source>
</evidence>
<dbReference type="InterPro" id="IPR017853">
    <property type="entry name" value="GH"/>
</dbReference>
<feature type="domain" description="Glycoside hydrolase family 29 N-terminal" evidence="7">
    <location>
        <begin position="42"/>
        <end position="297"/>
    </location>
</feature>
<accession>A0ABQ3X8I7</accession>
<name>A0ABQ3X8I7_9ACTN</name>
<comment type="function">
    <text evidence="1">Alpha-L-fucosidase is responsible for hydrolyzing the alpha-1,6-linked fucose joined to the reducing-end N-acetylglucosamine of the carbohydrate moieties of glycoproteins.</text>
</comment>
<evidence type="ECO:0000256" key="1">
    <source>
        <dbReference type="ARBA" id="ARBA00004071"/>
    </source>
</evidence>
<keyword evidence="4" id="KW-0732">Signal</keyword>
<proteinExistence type="inferred from homology"/>
<reference evidence="8 9" key="1">
    <citation type="submission" date="2021-01" db="EMBL/GenBank/DDBJ databases">
        <title>Whole genome shotgun sequence of Actinoplanes couchii NBRC 106145.</title>
        <authorList>
            <person name="Komaki H."/>
            <person name="Tamura T."/>
        </authorList>
    </citation>
    <scope>NUCLEOTIDE SEQUENCE [LARGE SCALE GENOMIC DNA]</scope>
    <source>
        <strain evidence="8 9">NBRC 106145</strain>
    </source>
</reference>
<dbReference type="PANTHER" id="PTHR10030:SF37">
    <property type="entry name" value="ALPHA-L-FUCOSIDASE-RELATED"/>
    <property type="match status" value="1"/>
</dbReference>
<gene>
    <name evidence="8" type="ORF">Aco03nite_032130</name>
</gene>
<dbReference type="Proteomes" id="UP000612282">
    <property type="component" value="Unassembled WGS sequence"/>
</dbReference>
<comment type="similarity">
    <text evidence="2">Belongs to the glycosyl hydrolase 29 family.</text>
</comment>
<dbReference type="InterPro" id="IPR057739">
    <property type="entry name" value="Glyco_hydro_29_N"/>
</dbReference>
<evidence type="ECO:0000256" key="3">
    <source>
        <dbReference type="ARBA" id="ARBA00012662"/>
    </source>
</evidence>
<dbReference type="InterPro" id="IPR016286">
    <property type="entry name" value="FUC_metazoa-typ"/>
</dbReference>
<evidence type="ECO:0000313" key="8">
    <source>
        <dbReference type="EMBL" id="GID54809.1"/>
    </source>
</evidence>
<dbReference type="PRINTS" id="PR00741">
    <property type="entry name" value="GLHYDRLASE29"/>
</dbReference>
<dbReference type="PANTHER" id="PTHR10030">
    <property type="entry name" value="ALPHA-L-FUCOSIDASE"/>
    <property type="match status" value="1"/>
</dbReference>
<comment type="caution">
    <text evidence="8">The sequence shown here is derived from an EMBL/GenBank/DDBJ whole genome shotgun (WGS) entry which is preliminary data.</text>
</comment>
<evidence type="ECO:0000256" key="6">
    <source>
        <dbReference type="ARBA" id="ARBA00023295"/>
    </source>
</evidence>
<evidence type="ECO:0000256" key="5">
    <source>
        <dbReference type="ARBA" id="ARBA00022801"/>
    </source>
</evidence>
<dbReference type="Gene3D" id="3.20.20.80">
    <property type="entry name" value="Glycosidases"/>
    <property type="match status" value="1"/>
</dbReference>